<dbReference type="SUPFAM" id="SSF54862">
    <property type="entry name" value="4Fe-4S ferredoxins"/>
    <property type="match status" value="1"/>
</dbReference>
<dbReference type="PANTHER" id="PTHR24960">
    <property type="entry name" value="PHOTOSYSTEM I IRON-SULFUR CENTER-RELATED"/>
    <property type="match status" value="1"/>
</dbReference>
<comment type="caution">
    <text evidence="7">The sequence shown here is derived from an EMBL/GenBank/DDBJ whole genome shotgun (WGS) entry which is preliminary data.</text>
</comment>
<name>A0ABV6T8U5_9RHOB</name>
<reference evidence="7 8" key="1">
    <citation type="submission" date="2024-09" db="EMBL/GenBank/DDBJ databases">
        <authorList>
            <person name="Sun Q."/>
            <person name="Mori K."/>
        </authorList>
    </citation>
    <scope>NUCLEOTIDE SEQUENCE [LARGE SCALE GENOMIC DNA]</scope>
    <source>
        <strain evidence="7 8">KCTC 42086</strain>
    </source>
</reference>
<dbReference type="PROSITE" id="PS51379">
    <property type="entry name" value="4FE4S_FER_2"/>
    <property type="match status" value="3"/>
</dbReference>
<dbReference type="Gene3D" id="3.30.70.20">
    <property type="match status" value="2"/>
</dbReference>
<feature type="region of interest" description="Disordered" evidence="5">
    <location>
        <begin position="1"/>
        <end position="23"/>
    </location>
</feature>
<evidence type="ECO:0000313" key="7">
    <source>
        <dbReference type="EMBL" id="MFC0813321.1"/>
    </source>
</evidence>
<evidence type="ECO:0000256" key="3">
    <source>
        <dbReference type="ARBA" id="ARBA00023004"/>
    </source>
</evidence>
<protein>
    <submittedName>
        <fullName evidence="7">4Fe-4S binding protein</fullName>
    </submittedName>
</protein>
<dbReference type="InterPro" id="IPR017896">
    <property type="entry name" value="4Fe4S_Fe-S-bd"/>
</dbReference>
<dbReference type="PANTHER" id="PTHR24960:SF79">
    <property type="entry name" value="PHOTOSYSTEM I IRON-SULFUR CENTER"/>
    <property type="match status" value="1"/>
</dbReference>
<keyword evidence="3" id="KW-0408">Iron</keyword>
<proteinExistence type="predicted"/>
<evidence type="ECO:0000256" key="4">
    <source>
        <dbReference type="ARBA" id="ARBA00023014"/>
    </source>
</evidence>
<feature type="domain" description="4Fe-4S ferredoxin-type" evidence="6">
    <location>
        <begin position="236"/>
        <end position="265"/>
    </location>
</feature>
<evidence type="ECO:0000259" key="6">
    <source>
        <dbReference type="PROSITE" id="PS51379"/>
    </source>
</evidence>
<dbReference type="Pfam" id="PF00037">
    <property type="entry name" value="Fer4"/>
    <property type="match status" value="1"/>
</dbReference>
<dbReference type="RefSeq" id="WP_394321325.1">
    <property type="nucleotide sequence ID" value="NZ_JBHMQU010000080.1"/>
</dbReference>
<dbReference type="InterPro" id="IPR050157">
    <property type="entry name" value="PSI_iron-sulfur_center"/>
</dbReference>
<feature type="domain" description="4Fe-4S ferredoxin-type" evidence="6">
    <location>
        <begin position="269"/>
        <end position="298"/>
    </location>
</feature>
<dbReference type="EMBL" id="JBHMQU010000080">
    <property type="protein sequence ID" value="MFC0813321.1"/>
    <property type="molecule type" value="Genomic_DNA"/>
</dbReference>
<dbReference type="Pfam" id="PF12838">
    <property type="entry name" value="Fer4_7"/>
    <property type="match status" value="1"/>
</dbReference>
<sequence>MVAPPREAEPGGPAPAGSASAAGSVPAVGEGRCTHARLEESSCQACEDACREDAIFPAGTEIFIFAEACTGCGACVAACPQEALALAPSPPEVLIPLGAAGPAVAMCREWPGAARAAVARCIHALSDAALAAGPHRIAVATPDCAACPLCPPETLFDRVARLNALAADRGRAGIELRPATPAEARAALDERAAVDPARRRLFARFATAGEVAAPADPAAALRALQALPGAAPRFRHVPRIDPALCIGCDACLRICPEEVLALDSEGGVLRYTVAAERCTGCALCVDICAPAAMRVEPMAQAAAPIPLHDFRCRMCGVSVHEPVTAATEAAPDLCRICRAAPHGKRLHQVIA</sequence>
<keyword evidence="4" id="KW-0411">Iron-sulfur</keyword>
<dbReference type="InterPro" id="IPR017900">
    <property type="entry name" value="4Fe4S_Fe_S_CS"/>
</dbReference>
<evidence type="ECO:0000313" key="8">
    <source>
        <dbReference type="Proteomes" id="UP001589920"/>
    </source>
</evidence>
<organism evidence="7 8">
    <name type="scientific">Paracoccus panacisoli</name>
    <dbReference type="NCBI Taxonomy" id="1510163"/>
    <lineage>
        <taxon>Bacteria</taxon>
        <taxon>Pseudomonadati</taxon>
        <taxon>Pseudomonadota</taxon>
        <taxon>Alphaproteobacteria</taxon>
        <taxon>Rhodobacterales</taxon>
        <taxon>Paracoccaceae</taxon>
        <taxon>Paracoccus</taxon>
    </lineage>
</organism>
<evidence type="ECO:0000256" key="2">
    <source>
        <dbReference type="ARBA" id="ARBA00022723"/>
    </source>
</evidence>
<keyword evidence="1" id="KW-0004">4Fe-4S</keyword>
<accession>A0ABV6T8U5</accession>
<gene>
    <name evidence="7" type="ORF">ACFHYO_14550</name>
</gene>
<evidence type="ECO:0000256" key="5">
    <source>
        <dbReference type="SAM" id="MobiDB-lite"/>
    </source>
</evidence>
<dbReference type="PROSITE" id="PS00198">
    <property type="entry name" value="4FE4S_FER_1"/>
    <property type="match status" value="2"/>
</dbReference>
<dbReference type="Proteomes" id="UP001589920">
    <property type="component" value="Unassembled WGS sequence"/>
</dbReference>
<evidence type="ECO:0000256" key="1">
    <source>
        <dbReference type="ARBA" id="ARBA00022485"/>
    </source>
</evidence>
<keyword evidence="2" id="KW-0479">Metal-binding</keyword>
<keyword evidence="8" id="KW-1185">Reference proteome</keyword>
<feature type="domain" description="4Fe-4S ferredoxin-type" evidence="6">
    <location>
        <begin position="60"/>
        <end position="89"/>
    </location>
</feature>